<accession>A0A8J3Q744</accession>
<sequence length="266" mass="29091">MADLLDPQVLLEAYDSQLRAGADEAHLPPGAQVEWDGPVRRLTGLYGGGFVDYRDLGGLRGAELDALIARQVAVFAERGEKFEWKTRGHDEPADLPQRLVAAGFEPEERETVVVGLASAQASSRPAPEGVQIRLTTSAEDFDRIAATKSVVWETDMSWLAEMLRTESGDDMRVYVAEADGKPVSAAWIRFVPGTDFAGLWGGATLKEYRGRGIYKALVAVRAADAIERGYTYLQVDASDDSRPILERLGFVAVTTTTPYIWRPSAT</sequence>
<reference evidence="2" key="1">
    <citation type="submission" date="2021-01" db="EMBL/GenBank/DDBJ databases">
        <title>Whole genome shotgun sequence of Rhizocola hellebori NBRC 109834.</title>
        <authorList>
            <person name="Komaki H."/>
            <person name="Tamura T."/>
        </authorList>
    </citation>
    <scope>NUCLEOTIDE SEQUENCE</scope>
    <source>
        <strain evidence="2">NBRC 109834</strain>
    </source>
</reference>
<evidence type="ECO:0000259" key="1">
    <source>
        <dbReference type="PROSITE" id="PS51186"/>
    </source>
</evidence>
<keyword evidence="3" id="KW-1185">Reference proteome</keyword>
<dbReference type="Pfam" id="PF00583">
    <property type="entry name" value="Acetyltransf_1"/>
    <property type="match status" value="1"/>
</dbReference>
<dbReference type="AlphaFoldDB" id="A0A8J3Q744"/>
<name>A0A8J3Q744_9ACTN</name>
<evidence type="ECO:0000313" key="2">
    <source>
        <dbReference type="EMBL" id="GIH04592.1"/>
    </source>
</evidence>
<comment type="caution">
    <text evidence="2">The sequence shown here is derived from an EMBL/GenBank/DDBJ whole genome shotgun (WGS) entry which is preliminary data.</text>
</comment>
<dbReference type="RefSeq" id="WP_203908467.1">
    <property type="nucleotide sequence ID" value="NZ_BONY01000013.1"/>
</dbReference>
<evidence type="ECO:0000313" key="3">
    <source>
        <dbReference type="Proteomes" id="UP000612899"/>
    </source>
</evidence>
<dbReference type="Gene3D" id="3.40.630.30">
    <property type="match status" value="1"/>
</dbReference>
<gene>
    <name evidence="2" type="ORF">Rhe02_26590</name>
</gene>
<proteinExistence type="predicted"/>
<organism evidence="2 3">
    <name type="scientific">Rhizocola hellebori</name>
    <dbReference type="NCBI Taxonomy" id="1392758"/>
    <lineage>
        <taxon>Bacteria</taxon>
        <taxon>Bacillati</taxon>
        <taxon>Actinomycetota</taxon>
        <taxon>Actinomycetes</taxon>
        <taxon>Micromonosporales</taxon>
        <taxon>Micromonosporaceae</taxon>
        <taxon>Rhizocola</taxon>
    </lineage>
</organism>
<dbReference type="CDD" id="cd04301">
    <property type="entry name" value="NAT_SF"/>
    <property type="match status" value="1"/>
</dbReference>
<dbReference type="Proteomes" id="UP000612899">
    <property type="component" value="Unassembled WGS sequence"/>
</dbReference>
<dbReference type="InterPro" id="IPR000182">
    <property type="entry name" value="GNAT_dom"/>
</dbReference>
<dbReference type="PROSITE" id="PS51186">
    <property type="entry name" value="GNAT"/>
    <property type="match status" value="1"/>
</dbReference>
<dbReference type="EMBL" id="BONY01000013">
    <property type="protein sequence ID" value="GIH04592.1"/>
    <property type="molecule type" value="Genomic_DNA"/>
</dbReference>
<feature type="domain" description="N-acetyltransferase" evidence="1">
    <location>
        <begin position="130"/>
        <end position="266"/>
    </location>
</feature>
<dbReference type="SUPFAM" id="SSF55729">
    <property type="entry name" value="Acyl-CoA N-acyltransferases (Nat)"/>
    <property type="match status" value="1"/>
</dbReference>
<protein>
    <submittedName>
        <fullName evidence="2">N-acetyltransferase</fullName>
    </submittedName>
</protein>
<dbReference type="InterPro" id="IPR016181">
    <property type="entry name" value="Acyl_CoA_acyltransferase"/>
</dbReference>
<dbReference type="GO" id="GO:0016747">
    <property type="term" value="F:acyltransferase activity, transferring groups other than amino-acyl groups"/>
    <property type="evidence" value="ECO:0007669"/>
    <property type="project" value="InterPro"/>
</dbReference>